<evidence type="ECO:0000313" key="3">
    <source>
        <dbReference type="Proteomes" id="UP001205311"/>
    </source>
</evidence>
<name>A0ABT1HZD9_STRSD</name>
<organism evidence="2 3">
    <name type="scientific">Streptoalloteichus tenebrarius (strain ATCC 17920 / DSM 40477 / JCM 4838 / CBS 697.72 / NBRC 16177 / NCIMB 11028 / NRRL B-12390 / A12253. 1 / ISP 5477)</name>
    <name type="common">Streptomyces tenebrarius</name>
    <dbReference type="NCBI Taxonomy" id="1933"/>
    <lineage>
        <taxon>Bacteria</taxon>
        <taxon>Bacillati</taxon>
        <taxon>Actinomycetota</taxon>
        <taxon>Actinomycetes</taxon>
        <taxon>Pseudonocardiales</taxon>
        <taxon>Pseudonocardiaceae</taxon>
        <taxon>Streptoalloteichus</taxon>
    </lineage>
</organism>
<evidence type="ECO:0000313" key="2">
    <source>
        <dbReference type="EMBL" id="MCP2260890.1"/>
    </source>
</evidence>
<reference evidence="2 3" key="1">
    <citation type="submission" date="2022-06" db="EMBL/GenBank/DDBJ databases">
        <title>Genomic Encyclopedia of Archaeal and Bacterial Type Strains, Phase II (KMG-II): from individual species to whole genera.</title>
        <authorList>
            <person name="Goeker M."/>
        </authorList>
    </citation>
    <scope>NUCLEOTIDE SEQUENCE [LARGE SCALE GENOMIC DNA]</scope>
    <source>
        <strain evidence="2 3">DSM 40477</strain>
    </source>
</reference>
<gene>
    <name evidence="2" type="ORF">LX15_004610</name>
</gene>
<accession>A0ABT1HZD9</accession>
<feature type="region of interest" description="Disordered" evidence="1">
    <location>
        <begin position="1"/>
        <end position="76"/>
    </location>
</feature>
<comment type="caution">
    <text evidence="2">The sequence shown here is derived from an EMBL/GenBank/DDBJ whole genome shotgun (WGS) entry which is preliminary data.</text>
</comment>
<keyword evidence="3" id="KW-1185">Reference proteome</keyword>
<dbReference type="RefSeq" id="WP_253671734.1">
    <property type="nucleotide sequence ID" value="NZ_JAMTCP010000033.1"/>
</dbReference>
<feature type="compositionally biased region" description="Basic and acidic residues" evidence="1">
    <location>
        <begin position="53"/>
        <end position="70"/>
    </location>
</feature>
<feature type="compositionally biased region" description="Basic and acidic residues" evidence="1">
    <location>
        <begin position="13"/>
        <end position="27"/>
    </location>
</feature>
<protein>
    <submittedName>
        <fullName evidence="2">Uncharacterized protein</fullName>
    </submittedName>
</protein>
<evidence type="ECO:0000256" key="1">
    <source>
        <dbReference type="SAM" id="MobiDB-lite"/>
    </source>
</evidence>
<feature type="compositionally biased region" description="Basic residues" evidence="1">
    <location>
        <begin position="1"/>
        <end position="12"/>
    </location>
</feature>
<dbReference type="EMBL" id="JAMTCP010000033">
    <property type="protein sequence ID" value="MCP2260890.1"/>
    <property type="molecule type" value="Genomic_DNA"/>
</dbReference>
<sequence>MPSLHSAHHHAPHRDTRDRAGRGRSPDVARPARLPFRFKSTLDCFAPRPPVRAPDRHGRVNVNDRVDVSDRAGAAR</sequence>
<proteinExistence type="predicted"/>
<dbReference type="Proteomes" id="UP001205311">
    <property type="component" value="Unassembled WGS sequence"/>
</dbReference>